<dbReference type="Pfam" id="PF08654">
    <property type="entry name" value="DASH_Dad2"/>
    <property type="match status" value="1"/>
</dbReference>
<evidence type="ECO:0000256" key="14">
    <source>
        <dbReference type="ARBA" id="ARBA00023242"/>
    </source>
</evidence>
<evidence type="ECO:0000256" key="8">
    <source>
        <dbReference type="ARBA" id="ARBA00022618"/>
    </source>
</evidence>
<keyword evidence="13" id="KW-0206">Cytoskeleton</keyword>
<keyword evidence="7" id="KW-0963">Cytoplasm</keyword>
<dbReference type="GO" id="GO:0044732">
    <property type="term" value="C:mitotic spindle pole body"/>
    <property type="evidence" value="ECO:0007669"/>
    <property type="project" value="TreeGrafter"/>
</dbReference>
<evidence type="ECO:0000256" key="12">
    <source>
        <dbReference type="ARBA" id="ARBA00022838"/>
    </source>
</evidence>
<reference evidence="19" key="1">
    <citation type="submission" date="2021-03" db="EMBL/GenBank/DDBJ databases">
        <title>Revisited historic fungal species revealed as producer of novel bioactive compounds through whole genome sequencing and comparative genomics.</title>
        <authorList>
            <person name="Vignolle G.A."/>
            <person name="Hochenegger N."/>
            <person name="Mach R.L."/>
            <person name="Mach-Aigner A.R."/>
            <person name="Javad Rahimi M."/>
            <person name="Salim K.A."/>
            <person name="Chan C.M."/>
            <person name="Lim L.B.L."/>
            <person name="Cai F."/>
            <person name="Druzhinina I.S."/>
            <person name="U'Ren J.M."/>
            <person name="Derntl C."/>
        </authorList>
    </citation>
    <scope>NUCLEOTIDE SEQUENCE</scope>
    <source>
        <strain evidence="19">TUCIM 5799</strain>
    </source>
</reference>
<evidence type="ECO:0000256" key="3">
    <source>
        <dbReference type="ARBA" id="ARBA00004629"/>
    </source>
</evidence>
<comment type="subcellular location">
    <subcellularLocation>
        <location evidence="3">Chromosome</location>
        <location evidence="3">Centromere</location>
        <location evidence="3">Kinetochore</location>
    </subcellularLocation>
    <subcellularLocation>
        <location evidence="2">Cytoplasm</location>
        <location evidence="2">Cytoskeleton</location>
        <location evidence="2">Spindle</location>
    </subcellularLocation>
    <subcellularLocation>
        <location evidence="1">Nucleus</location>
    </subcellularLocation>
</comment>
<keyword evidence="10" id="KW-0498">Mitosis</keyword>
<proteinExistence type="inferred from homology"/>
<keyword evidence="12" id="KW-0995">Kinetochore</keyword>
<evidence type="ECO:0000256" key="13">
    <source>
        <dbReference type="ARBA" id="ARBA00023212"/>
    </source>
</evidence>
<dbReference type="GO" id="GO:0005874">
    <property type="term" value="C:microtubule"/>
    <property type="evidence" value="ECO:0007669"/>
    <property type="project" value="UniProtKB-KW"/>
</dbReference>
<gene>
    <name evidence="19" type="ORF">JX265_006559</name>
</gene>
<dbReference type="InterPro" id="IPR013963">
    <property type="entry name" value="DASH_Dad2"/>
</dbReference>
<evidence type="ECO:0000313" key="19">
    <source>
        <dbReference type="EMBL" id="KAI1869469.1"/>
    </source>
</evidence>
<dbReference type="GO" id="GO:0042729">
    <property type="term" value="C:DASH complex"/>
    <property type="evidence" value="ECO:0007669"/>
    <property type="project" value="InterPro"/>
</dbReference>
<sequence>MKTHYRIGYGAVLLAVGSQPNEPLQLGQEPEKTPDSQRRALKLDQAPPRPGPGFSGRQPWRPHASHPRGSPVHPSPRPTHNGSSLDRRFAAQRQHALLRPNNSTAMAYSTRSLSGHLRQSSAAGNFNSQSSGQSSALQARINEKKAELANLKELKDLSAAVADQMEALEQKLSTLSDGTEAIATVLGNWHNVLRAINMASAKLPKPREDQASTTDDGDSVPLPQTLVRIPTEHAPALQAQAEGLESQNNSALS</sequence>
<dbReference type="GO" id="GO:1990023">
    <property type="term" value="C:mitotic spindle midzone"/>
    <property type="evidence" value="ECO:0007669"/>
    <property type="project" value="TreeGrafter"/>
</dbReference>
<dbReference type="GO" id="GO:0000278">
    <property type="term" value="P:mitotic cell cycle"/>
    <property type="evidence" value="ECO:0007669"/>
    <property type="project" value="InterPro"/>
</dbReference>
<keyword evidence="14" id="KW-0539">Nucleus</keyword>
<feature type="region of interest" description="Disordered" evidence="18">
    <location>
        <begin position="119"/>
        <end position="138"/>
    </location>
</feature>
<evidence type="ECO:0000256" key="6">
    <source>
        <dbReference type="ARBA" id="ARBA00022454"/>
    </source>
</evidence>
<keyword evidence="6" id="KW-0158">Chromosome</keyword>
<dbReference type="GO" id="GO:0008608">
    <property type="term" value="P:attachment of spindle microtubules to kinetochore"/>
    <property type="evidence" value="ECO:0007669"/>
    <property type="project" value="TreeGrafter"/>
</dbReference>
<dbReference type="EMBL" id="JAFIMR010000015">
    <property type="protein sequence ID" value="KAI1869469.1"/>
    <property type="molecule type" value="Genomic_DNA"/>
</dbReference>
<keyword evidence="9" id="KW-0493">Microtubule</keyword>
<keyword evidence="16" id="KW-0137">Centromere</keyword>
<name>A0A9P9WLS2_9PEZI</name>
<evidence type="ECO:0000256" key="15">
    <source>
        <dbReference type="ARBA" id="ARBA00023306"/>
    </source>
</evidence>
<feature type="compositionally biased region" description="Basic and acidic residues" evidence="18">
    <location>
        <begin position="29"/>
        <end position="42"/>
    </location>
</feature>
<feature type="region of interest" description="Disordered" evidence="18">
    <location>
        <begin position="203"/>
        <end position="253"/>
    </location>
</feature>
<dbReference type="AlphaFoldDB" id="A0A9P9WLS2"/>
<evidence type="ECO:0000256" key="16">
    <source>
        <dbReference type="ARBA" id="ARBA00023328"/>
    </source>
</evidence>
<feature type="compositionally biased region" description="Low complexity" evidence="18">
    <location>
        <begin position="123"/>
        <end position="136"/>
    </location>
</feature>
<evidence type="ECO:0000256" key="2">
    <source>
        <dbReference type="ARBA" id="ARBA00004186"/>
    </source>
</evidence>
<evidence type="ECO:0000256" key="18">
    <source>
        <dbReference type="SAM" id="MobiDB-lite"/>
    </source>
</evidence>
<dbReference type="Proteomes" id="UP000829685">
    <property type="component" value="Unassembled WGS sequence"/>
</dbReference>
<evidence type="ECO:0000256" key="11">
    <source>
        <dbReference type="ARBA" id="ARBA00022829"/>
    </source>
</evidence>
<feature type="region of interest" description="Disordered" evidence="18">
    <location>
        <begin position="20"/>
        <end position="84"/>
    </location>
</feature>
<organism evidence="19 20">
    <name type="scientific">Neoarthrinium moseri</name>
    <dbReference type="NCBI Taxonomy" id="1658444"/>
    <lineage>
        <taxon>Eukaryota</taxon>
        <taxon>Fungi</taxon>
        <taxon>Dikarya</taxon>
        <taxon>Ascomycota</taxon>
        <taxon>Pezizomycotina</taxon>
        <taxon>Sordariomycetes</taxon>
        <taxon>Xylariomycetidae</taxon>
        <taxon>Amphisphaeriales</taxon>
        <taxon>Apiosporaceae</taxon>
        <taxon>Neoarthrinium</taxon>
    </lineage>
</organism>
<comment type="similarity">
    <text evidence="4">Belongs to the DASH complex DAD2 family.</text>
</comment>
<protein>
    <recommendedName>
        <fullName evidence="5">DASH complex subunit DAD2</fullName>
    </recommendedName>
    <alternativeName>
        <fullName evidence="17">Outer kinetochore protein DAD2</fullName>
    </alternativeName>
</protein>
<comment type="caution">
    <text evidence="19">The sequence shown here is derived from an EMBL/GenBank/DDBJ whole genome shotgun (WGS) entry which is preliminary data.</text>
</comment>
<dbReference type="PANTHER" id="PTHR28036">
    <property type="entry name" value="DASH COMPLEX SUBUNIT DAD2"/>
    <property type="match status" value="1"/>
</dbReference>
<dbReference type="PANTHER" id="PTHR28036:SF1">
    <property type="entry name" value="DASH COMPLEX SUBUNIT DAD2"/>
    <property type="match status" value="1"/>
</dbReference>
<evidence type="ECO:0000313" key="20">
    <source>
        <dbReference type="Proteomes" id="UP000829685"/>
    </source>
</evidence>
<keyword evidence="20" id="KW-1185">Reference proteome</keyword>
<keyword evidence="15" id="KW-0131">Cell cycle</keyword>
<evidence type="ECO:0000256" key="1">
    <source>
        <dbReference type="ARBA" id="ARBA00004123"/>
    </source>
</evidence>
<evidence type="ECO:0000256" key="4">
    <source>
        <dbReference type="ARBA" id="ARBA00005501"/>
    </source>
</evidence>
<dbReference type="GO" id="GO:0051301">
    <property type="term" value="P:cell division"/>
    <property type="evidence" value="ECO:0007669"/>
    <property type="project" value="UniProtKB-KW"/>
</dbReference>
<accession>A0A9P9WLS2</accession>
<evidence type="ECO:0000256" key="7">
    <source>
        <dbReference type="ARBA" id="ARBA00022490"/>
    </source>
</evidence>
<evidence type="ECO:0000256" key="17">
    <source>
        <dbReference type="ARBA" id="ARBA00030568"/>
    </source>
</evidence>
<keyword evidence="11" id="KW-0159">Chromosome partition</keyword>
<evidence type="ECO:0000256" key="9">
    <source>
        <dbReference type="ARBA" id="ARBA00022701"/>
    </source>
</evidence>
<keyword evidence="8" id="KW-0132">Cell division</keyword>
<evidence type="ECO:0000256" key="10">
    <source>
        <dbReference type="ARBA" id="ARBA00022776"/>
    </source>
</evidence>
<evidence type="ECO:0000256" key="5">
    <source>
        <dbReference type="ARBA" id="ARBA00020260"/>
    </source>
</evidence>